<dbReference type="PANTHER" id="PTHR19282">
    <property type="entry name" value="TETRASPANIN"/>
    <property type="match status" value="1"/>
</dbReference>
<reference evidence="8 9" key="1">
    <citation type="submission" date="2023-11" db="EMBL/GenBank/DDBJ databases">
        <authorList>
            <person name="Okamura Y."/>
        </authorList>
    </citation>
    <scope>NUCLEOTIDE SEQUENCE [LARGE SCALE GENOMIC DNA]</scope>
</reference>
<dbReference type="InterPro" id="IPR018499">
    <property type="entry name" value="Tetraspanin/Peripherin"/>
</dbReference>
<dbReference type="GO" id="GO:0005886">
    <property type="term" value="C:plasma membrane"/>
    <property type="evidence" value="ECO:0007669"/>
    <property type="project" value="TreeGrafter"/>
</dbReference>
<dbReference type="Pfam" id="PF00335">
    <property type="entry name" value="Tetraspanin"/>
    <property type="match status" value="1"/>
</dbReference>
<feature type="transmembrane region" description="Helical" evidence="7">
    <location>
        <begin position="208"/>
        <end position="232"/>
    </location>
</feature>
<keyword evidence="5 7" id="KW-0472">Membrane</keyword>
<comment type="subcellular location">
    <subcellularLocation>
        <location evidence="1 7">Membrane</location>
        <topology evidence="1 7">Multi-pass membrane protein</topology>
    </subcellularLocation>
</comment>
<keyword evidence="9" id="KW-1185">Reference proteome</keyword>
<name>A0AAV1JUZ9_9NEOP</name>
<dbReference type="AlphaFoldDB" id="A0AAV1JUZ9"/>
<dbReference type="PIRSF" id="PIRSF002419">
    <property type="entry name" value="Tetraspanin"/>
    <property type="match status" value="1"/>
</dbReference>
<dbReference type="SUPFAM" id="SSF48652">
    <property type="entry name" value="Tetraspanin"/>
    <property type="match status" value="1"/>
</dbReference>
<proteinExistence type="inferred from homology"/>
<keyword evidence="6" id="KW-1015">Disulfide bond</keyword>
<dbReference type="InterPro" id="IPR000301">
    <property type="entry name" value="Tetraspanin_animals"/>
</dbReference>
<gene>
    <name evidence="8" type="ORF">LNINA_LOCUS11620</name>
</gene>
<feature type="transmembrane region" description="Helical" evidence="7">
    <location>
        <begin position="57"/>
        <end position="82"/>
    </location>
</feature>
<evidence type="ECO:0000313" key="8">
    <source>
        <dbReference type="EMBL" id="CAK1552581.1"/>
    </source>
</evidence>
<keyword evidence="4 7" id="KW-1133">Transmembrane helix</keyword>
<comment type="similarity">
    <text evidence="2 7">Belongs to the tetraspanin (TM4SF) family.</text>
</comment>
<dbReference type="Proteomes" id="UP001497472">
    <property type="component" value="Unassembled WGS sequence"/>
</dbReference>
<evidence type="ECO:0000256" key="2">
    <source>
        <dbReference type="ARBA" id="ARBA00006840"/>
    </source>
</evidence>
<dbReference type="Gene3D" id="1.10.1450.10">
    <property type="entry name" value="Tetraspanin"/>
    <property type="match status" value="1"/>
</dbReference>
<dbReference type="PANTHER" id="PTHR19282:SF456">
    <property type="entry name" value="CD63 MOLECULE"/>
    <property type="match status" value="1"/>
</dbReference>
<keyword evidence="3 7" id="KW-0812">Transmembrane</keyword>
<organism evidence="8 9">
    <name type="scientific">Leptosia nina</name>
    <dbReference type="NCBI Taxonomy" id="320188"/>
    <lineage>
        <taxon>Eukaryota</taxon>
        <taxon>Metazoa</taxon>
        <taxon>Ecdysozoa</taxon>
        <taxon>Arthropoda</taxon>
        <taxon>Hexapoda</taxon>
        <taxon>Insecta</taxon>
        <taxon>Pterygota</taxon>
        <taxon>Neoptera</taxon>
        <taxon>Endopterygota</taxon>
        <taxon>Lepidoptera</taxon>
        <taxon>Glossata</taxon>
        <taxon>Ditrysia</taxon>
        <taxon>Papilionoidea</taxon>
        <taxon>Pieridae</taxon>
        <taxon>Pierinae</taxon>
        <taxon>Leptosia</taxon>
    </lineage>
</organism>
<dbReference type="CDD" id="cd03127">
    <property type="entry name" value="tetraspanin_LEL"/>
    <property type="match status" value="1"/>
</dbReference>
<dbReference type="InterPro" id="IPR008952">
    <property type="entry name" value="Tetraspanin_EC2_sf"/>
</dbReference>
<protein>
    <recommendedName>
        <fullName evidence="7">Tetraspanin</fullName>
    </recommendedName>
</protein>
<evidence type="ECO:0000256" key="3">
    <source>
        <dbReference type="ARBA" id="ARBA00022692"/>
    </source>
</evidence>
<dbReference type="EMBL" id="CAVLEF010000156">
    <property type="protein sequence ID" value="CAK1552581.1"/>
    <property type="molecule type" value="Genomic_DNA"/>
</dbReference>
<comment type="caution">
    <text evidence="8">The sequence shown here is derived from an EMBL/GenBank/DDBJ whole genome shotgun (WGS) entry which is preliminary data.</text>
</comment>
<evidence type="ECO:0000256" key="4">
    <source>
        <dbReference type="ARBA" id="ARBA00022989"/>
    </source>
</evidence>
<evidence type="ECO:0000256" key="1">
    <source>
        <dbReference type="ARBA" id="ARBA00004141"/>
    </source>
</evidence>
<evidence type="ECO:0000256" key="7">
    <source>
        <dbReference type="RuleBase" id="RU361218"/>
    </source>
</evidence>
<evidence type="ECO:0000313" key="9">
    <source>
        <dbReference type="Proteomes" id="UP001497472"/>
    </source>
</evidence>
<dbReference type="PRINTS" id="PR00259">
    <property type="entry name" value="TMFOUR"/>
</dbReference>
<feature type="disulfide bond" evidence="6">
    <location>
        <begin position="154"/>
        <end position="171"/>
    </location>
</feature>
<accession>A0AAV1JUZ9</accession>
<feature type="transmembrane region" description="Helical" evidence="7">
    <location>
        <begin position="20"/>
        <end position="45"/>
    </location>
</feature>
<feature type="transmembrane region" description="Helical" evidence="7">
    <location>
        <begin position="88"/>
        <end position="115"/>
    </location>
</feature>
<evidence type="ECO:0000256" key="5">
    <source>
        <dbReference type="ARBA" id="ARBA00023136"/>
    </source>
</evidence>
<evidence type="ECO:0000256" key="6">
    <source>
        <dbReference type="PIRSR" id="PIRSR002419-1"/>
    </source>
</evidence>
<sequence>MRVMNISIGSTPKILKSVRYSLAFVTSVFLIQGLILLMLGVTYFIKHKIYEELTTNVFISLPEFLIASGVLIFVIAILGYYGAMSENFYVVAGFAAFMVIIFIFEMTITIMAFGLRNDASNAIRAPMVQSLNLYGTKKDIARLWDDLQMGFECCGVSGRHDWVSNRIPVSCCHIDYGTVSPFECTLSNAYPTGCASSLGSWFSSNAHIIGIFAAVFTSIQALLTAMSGWLAWRTRYEEIELES</sequence>